<dbReference type="SUPFAM" id="SSF52540">
    <property type="entry name" value="P-loop containing nucleoside triphosphate hydrolases"/>
    <property type="match status" value="1"/>
</dbReference>
<name>A0A3M6BGC2_PSEYM</name>
<dbReference type="InterPro" id="IPR027417">
    <property type="entry name" value="P-loop_NTPase"/>
</dbReference>
<organism evidence="1 2">
    <name type="scientific">Pseudomonas syringae pv. maculicola</name>
    <dbReference type="NCBI Taxonomy" id="59511"/>
    <lineage>
        <taxon>Bacteria</taxon>
        <taxon>Pseudomonadati</taxon>
        <taxon>Pseudomonadota</taxon>
        <taxon>Gammaproteobacteria</taxon>
        <taxon>Pseudomonadales</taxon>
        <taxon>Pseudomonadaceae</taxon>
        <taxon>Pseudomonas</taxon>
    </lineage>
</organism>
<comment type="caution">
    <text evidence="1">The sequence shown here is derived from an EMBL/GenBank/DDBJ whole genome shotgun (WGS) entry which is preliminary data.</text>
</comment>
<dbReference type="EMBL" id="RBUQ01000293">
    <property type="protein sequence ID" value="RMV30569.1"/>
    <property type="molecule type" value="Genomic_DNA"/>
</dbReference>
<dbReference type="AlphaFoldDB" id="A0A3M6BGC2"/>
<sequence length="575" mass="66195">MKTTFKFDSFFGYSETNNKYFHTIFHPHINIIQGPNTSGKSTFFQLLLFTFGINDNNEQLSDILKEDAFFRLDCTISHDQKSEKITFIRDGDTLVIKPDSKPLLRFHGISANHSAEHIKLKAILHEIFGFDLYLESKGEYKAAPIEAIFLPYYVAQSVGWVYLRKSFSALDYYRNLKEDYLDYYLGITSHGDRVAKQTLESEKMSIIQKITFLRSLENNDIDIQITKLTDESFLEESKNYISNYVERQSSLAMNEKNYISHCNTLSQLSARKSVLAKVRRNSEKQSPALDTCPTCSQRLPASLEDVYSHQQAVNDTIIEQVKVKENLKEIQGKINSLKKIISTAKDRLSFEYEILKKVSAQNINFETWIQHKATARLTTEIKTKTIALTERLTVINSALAGYNTDESIIAERANKENQFRRIFVKYLDELNVLIPTDKRYLDLYKISAFPTQGVELHKTVMAYHLAINKIFESNKTTHRLPLILDAIFKEDIDPINKNNIVQFLSKNRPKDTQLFISMAQLNNLNTPSSTGQDFSNANSKKIMIGDDATKRSLFKKYTGELKNHLDETFSLLNFT</sequence>
<accession>A0A3M6BGC2</accession>
<dbReference type="Gene3D" id="3.40.50.300">
    <property type="entry name" value="P-loop containing nucleotide triphosphate hydrolases"/>
    <property type="match status" value="1"/>
</dbReference>
<evidence type="ECO:0008006" key="3">
    <source>
        <dbReference type="Google" id="ProtNLM"/>
    </source>
</evidence>
<dbReference type="Proteomes" id="UP000271631">
    <property type="component" value="Unassembled WGS sequence"/>
</dbReference>
<dbReference type="RefSeq" id="WP_005767269.1">
    <property type="nucleotide sequence ID" value="NZ_JAEVFP010000055.1"/>
</dbReference>
<evidence type="ECO:0000313" key="2">
    <source>
        <dbReference type="Proteomes" id="UP000271631"/>
    </source>
</evidence>
<evidence type="ECO:0000313" key="1">
    <source>
        <dbReference type="EMBL" id="RMV30569.1"/>
    </source>
</evidence>
<gene>
    <name evidence="1" type="ORF">ALP13_02876</name>
</gene>
<reference evidence="1 2" key="1">
    <citation type="submission" date="2018-08" db="EMBL/GenBank/DDBJ databases">
        <title>Recombination of ecologically and evolutionarily significant loci maintains genetic cohesion in the Pseudomonas syringae species complex.</title>
        <authorList>
            <person name="Dillon M."/>
            <person name="Thakur S."/>
            <person name="Almeida R.N.D."/>
            <person name="Weir B.S."/>
            <person name="Guttman D.S."/>
        </authorList>
    </citation>
    <scope>NUCLEOTIDE SEQUENCE [LARGE SCALE GENOMIC DNA]</scope>
    <source>
        <strain evidence="1 2">ICMP 11281</strain>
    </source>
</reference>
<proteinExistence type="predicted"/>
<protein>
    <recommendedName>
        <fullName evidence="3">Rad50/SbcC-type AAA domain-containing protein</fullName>
    </recommendedName>
</protein>